<dbReference type="EMBL" id="JAHDVG010000485">
    <property type="protein sequence ID" value="KAH1168580.1"/>
    <property type="molecule type" value="Genomic_DNA"/>
</dbReference>
<evidence type="ECO:0000256" key="2">
    <source>
        <dbReference type="ARBA" id="ARBA00022771"/>
    </source>
</evidence>
<dbReference type="PANTHER" id="PTHR22619">
    <property type="entry name" value="ZINC FINGER SWIM DOMAIN CONTAINING PROTEIN 4, 5, 6"/>
    <property type="match status" value="1"/>
</dbReference>
<evidence type="ECO:0000256" key="1">
    <source>
        <dbReference type="ARBA" id="ARBA00022723"/>
    </source>
</evidence>
<dbReference type="Pfam" id="PF21055">
    <property type="entry name" value="ZSWIM4-8_C"/>
    <property type="match status" value="1"/>
</dbReference>
<sequence>MFVRADLHSSAPAVGEAAGTAPCPYMAVMGGAAIRLSVALFLVPFIGYSHFRCLLRSGAIMAERGQLPPPAKRLCCRPGYGSGCRPGQRAGGGGPGSGVLCAGPSSAAAAAAALGLLPLGKTQSPESLLDIAARKVAEKWPFQRVEERFERIPEPVQRRIVYWSFPRSEREICMYSSFNTGAEDPAAPGGAAAAAAASTAPGGAADAAADENRLPFRRGIALLDGGCVDNVLQVGFHLSGTVTDPAMQSEPETVCKVAISFDRCKITSVTCSCGNKDIFYCAHVVALSLYRIRKPDQVKLHLPISETLFQMNRDQLQKFVQYLITMHHTEVLPTAQKLADEILSQNSEINQVHGAPDPTAGASIDDENCWHLDEEQVQEQVKLFLSQGGYHGSGKQLNLLFAKVREMLKMRDSNGARMLTLITEQFMADPRLSLWRQQGTAMTDKYRQLWDELGALWMCIVLNPHCKLEQKASWLKQLKKWNSVDVCPWEDGNHGNELPNLTNALPQGANANQDSSNRPHRTVFTRAIEACDLHWQDSHLQHIISSDLYTNYCYHDDTENSLFDSHGWPLWHEHVPTACARVDALRSHGYPREALRLAIAIVNTLRRQQQKQLDMFRAQKKELLHKGVTSITNLEGWVGHPLDPVGTLFSSLMEACRVDDESFHGFSDFTENMGQCKSLEYQHLPSHKFLEEGESYLTLAVEVALIGLGQQRIMPDGLYAQEKVCRNEEQLISKLQEIELDDTLVKIFRKQAVFLLEAGPYSGLGEIIHRESVPMHTFAKYLFTSLLPHDAELAYKTALRAMRLLVLESTAPSGDMSRPHHIASVVPNRYPRWFTLSHIESQQCELASTMLTAAKGDVRRLETVLESIQKNIHSSSHIFKLAQDAFKIATLMDSLPDITLLKVSLELGLQVMRMTLSTLNWRRREMVRWLVTCATEVGVYALDSIMQNWFTLFTPTEATSIVATTVMSNSTIVRLHLDCHQQEKLASSARTLALQCAMKDPQNCALSALTLCEKDHIAFETAYQIVLDAATKGMSYTQLFTIARYMEHRGYPMRAYKLATLAMNHLNLSYNQDTHPAINDVLWACALSHSLGKNELAAIIPLVVKSVKCATVLSDILRRCTLTTPGMVGLHGRRNSGKLMSLDKAPLRQLLDATIGAYINTTHSRLTHISPRHYSEFIEFLSKARETFLMAHDGHIQFTQFIDNLKQIYKGKKKLMMLVRERFG</sequence>
<dbReference type="GO" id="GO:0008270">
    <property type="term" value="F:zinc ion binding"/>
    <property type="evidence" value="ECO:0007669"/>
    <property type="project" value="UniProtKB-KW"/>
</dbReference>
<accession>A0A9D3WX87</accession>
<comment type="caution">
    <text evidence="6">The sequence shown here is derived from an EMBL/GenBank/DDBJ whole genome shotgun (WGS) entry which is preliminary data.</text>
</comment>
<name>A0A9D3WX87_9SAUR</name>
<organism evidence="6 7">
    <name type="scientific">Mauremys mutica</name>
    <name type="common">yellowpond turtle</name>
    <dbReference type="NCBI Taxonomy" id="74926"/>
    <lineage>
        <taxon>Eukaryota</taxon>
        <taxon>Metazoa</taxon>
        <taxon>Chordata</taxon>
        <taxon>Craniata</taxon>
        <taxon>Vertebrata</taxon>
        <taxon>Euteleostomi</taxon>
        <taxon>Archelosauria</taxon>
        <taxon>Testudinata</taxon>
        <taxon>Testudines</taxon>
        <taxon>Cryptodira</taxon>
        <taxon>Durocryptodira</taxon>
        <taxon>Testudinoidea</taxon>
        <taxon>Geoemydidae</taxon>
        <taxon>Geoemydinae</taxon>
        <taxon>Mauremys</taxon>
    </lineage>
</organism>
<dbReference type="PANTHER" id="PTHR22619:SF3">
    <property type="entry name" value="ZINC FINGER SWIM DOMAIN-CONTAINING PROTEIN 6"/>
    <property type="match status" value="1"/>
</dbReference>
<keyword evidence="2 4" id="KW-0863">Zinc-finger</keyword>
<dbReference type="Proteomes" id="UP000827986">
    <property type="component" value="Unassembled WGS sequence"/>
</dbReference>
<dbReference type="AlphaFoldDB" id="A0A9D3WX87"/>
<proteinExistence type="predicted"/>
<feature type="domain" description="SWIM-type" evidence="5">
    <location>
        <begin position="255"/>
        <end position="292"/>
    </location>
</feature>
<dbReference type="InterPro" id="IPR048370">
    <property type="entry name" value="ZSWIM4-8_C"/>
</dbReference>
<keyword evidence="3" id="KW-0862">Zinc</keyword>
<reference evidence="6" key="1">
    <citation type="submission" date="2021-09" db="EMBL/GenBank/DDBJ databases">
        <title>The genome of Mauremys mutica provides insights into the evolution of semi-aquatic lifestyle.</title>
        <authorList>
            <person name="Gong S."/>
            <person name="Gao Y."/>
        </authorList>
    </citation>
    <scope>NUCLEOTIDE SEQUENCE</scope>
    <source>
        <strain evidence="6">MM-2020</strain>
        <tissue evidence="6">Muscle</tissue>
    </source>
</reference>
<gene>
    <name evidence="6" type="ORF">KIL84_013170</name>
</gene>
<dbReference type="PROSITE" id="PS50966">
    <property type="entry name" value="ZF_SWIM"/>
    <property type="match status" value="1"/>
</dbReference>
<protein>
    <recommendedName>
        <fullName evidence="5">SWIM-type domain-containing protein</fullName>
    </recommendedName>
</protein>
<keyword evidence="7" id="KW-1185">Reference proteome</keyword>
<evidence type="ECO:0000313" key="7">
    <source>
        <dbReference type="Proteomes" id="UP000827986"/>
    </source>
</evidence>
<evidence type="ECO:0000313" key="6">
    <source>
        <dbReference type="EMBL" id="KAH1168580.1"/>
    </source>
</evidence>
<evidence type="ECO:0000259" key="5">
    <source>
        <dbReference type="PROSITE" id="PS50966"/>
    </source>
</evidence>
<dbReference type="InterPro" id="IPR007527">
    <property type="entry name" value="Znf_SWIM"/>
</dbReference>
<dbReference type="GO" id="GO:0031462">
    <property type="term" value="C:Cul2-RING ubiquitin ligase complex"/>
    <property type="evidence" value="ECO:0007669"/>
    <property type="project" value="TreeGrafter"/>
</dbReference>
<evidence type="ECO:0000256" key="3">
    <source>
        <dbReference type="ARBA" id="ARBA00022833"/>
    </source>
</evidence>
<keyword evidence="1" id="KW-0479">Metal-binding</keyword>
<evidence type="ECO:0000256" key="4">
    <source>
        <dbReference type="PROSITE-ProRule" id="PRU00325"/>
    </source>
</evidence>